<evidence type="ECO:0000256" key="1">
    <source>
        <dbReference type="ARBA" id="ARBA00007924"/>
    </source>
</evidence>
<keyword evidence="5" id="KW-1185">Reference proteome</keyword>
<dbReference type="InterPro" id="IPR051734">
    <property type="entry name" value="VapB_TA_antitoxins"/>
</dbReference>
<evidence type="ECO:0000256" key="2">
    <source>
        <dbReference type="SAM" id="MobiDB-lite"/>
    </source>
</evidence>
<dbReference type="KEGG" id="pph:Ppha_1096"/>
<dbReference type="GO" id="GO:0003677">
    <property type="term" value="F:DNA binding"/>
    <property type="evidence" value="ECO:0007669"/>
    <property type="project" value="InterPro"/>
</dbReference>
<dbReference type="eggNOG" id="COG4456">
    <property type="taxonomic scope" value="Bacteria"/>
</dbReference>
<proteinExistence type="inferred from homology"/>
<organism evidence="4 5">
    <name type="scientific">Pelodictyon phaeoclathratiforme (strain DSM 5477 / BU-1)</name>
    <dbReference type="NCBI Taxonomy" id="324925"/>
    <lineage>
        <taxon>Bacteria</taxon>
        <taxon>Pseudomonadati</taxon>
        <taxon>Chlorobiota</taxon>
        <taxon>Chlorobiia</taxon>
        <taxon>Chlorobiales</taxon>
        <taxon>Chlorobiaceae</taxon>
        <taxon>Chlorobium/Pelodictyon group</taxon>
        <taxon>Pelodictyon</taxon>
    </lineage>
</organism>
<dbReference type="AlphaFoldDB" id="B4SG64"/>
<dbReference type="HOGENOM" id="CLU_162018_2_2_10"/>
<dbReference type="Pfam" id="PF04014">
    <property type="entry name" value="MazE_antitoxin"/>
    <property type="match status" value="1"/>
</dbReference>
<comment type="similarity">
    <text evidence="1">Belongs to the VapB family.</text>
</comment>
<dbReference type="Gene3D" id="2.10.260.10">
    <property type="match status" value="1"/>
</dbReference>
<dbReference type="Proteomes" id="UP000002724">
    <property type="component" value="Chromosome"/>
</dbReference>
<dbReference type="PANTHER" id="PTHR37550">
    <property type="entry name" value="ANTITOXIN VAPB1"/>
    <property type="match status" value="1"/>
</dbReference>
<feature type="domain" description="SpoVT-AbrB" evidence="3">
    <location>
        <begin position="9"/>
        <end position="46"/>
    </location>
</feature>
<dbReference type="SUPFAM" id="SSF89447">
    <property type="entry name" value="AbrB/MazE/MraZ-like"/>
    <property type="match status" value="1"/>
</dbReference>
<gene>
    <name evidence="4" type="ordered locus">Ppha_1096</name>
</gene>
<protein>
    <submittedName>
        <fullName evidence="4">Virulence associated protein B</fullName>
    </submittedName>
</protein>
<dbReference type="OrthoDB" id="9810009at2"/>
<evidence type="ECO:0000313" key="4">
    <source>
        <dbReference type="EMBL" id="ACF43375.1"/>
    </source>
</evidence>
<dbReference type="PANTHER" id="PTHR37550:SF3">
    <property type="entry name" value="ANTITOXIN VAPB1"/>
    <property type="match status" value="1"/>
</dbReference>
<evidence type="ECO:0000259" key="3">
    <source>
        <dbReference type="Pfam" id="PF04014"/>
    </source>
</evidence>
<dbReference type="RefSeq" id="WP_012507867.1">
    <property type="nucleotide sequence ID" value="NC_011060.1"/>
</dbReference>
<dbReference type="EMBL" id="CP001110">
    <property type="protein sequence ID" value="ACF43375.1"/>
    <property type="molecule type" value="Genomic_DNA"/>
</dbReference>
<dbReference type="STRING" id="324925.Ppha_1096"/>
<dbReference type="NCBIfam" id="NF040493">
    <property type="entry name" value="TA_anti_VapB"/>
    <property type="match status" value="1"/>
</dbReference>
<name>B4SG64_PELPB</name>
<accession>B4SG64</accession>
<reference evidence="4 5" key="1">
    <citation type="submission" date="2008-06" db="EMBL/GenBank/DDBJ databases">
        <title>Complete sequence of Pelodictyon phaeoclathratiforme BU-1.</title>
        <authorList>
            <consortium name="US DOE Joint Genome Institute"/>
            <person name="Lucas S."/>
            <person name="Copeland A."/>
            <person name="Lapidus A."/>
            <person name="Glavina del Rio T."/>
            <person name="Dalin E."/>
            <person name="Tice H."/>
            <person name="Bruce D."/>
            <person name="Goodwin L."/>
            <person name="Pitluck S."/>
            <person name="Schmutz J."/>
            <person name="Larimer F."/>
            <person name="Land M."/>
            <person name="Hauser L."/>
            <person name="Kyrpides N."/>
            <person name="Mikhailova N."/>
            <person name="Liu Z."/>
            <person name="Li T."/>
            <person name="Zhao F."/>
            <person name="Overmann J."/>
            <person name="Bryant D.A."/>
            <person name="Richardson P."/>
        </authorList>
    </citation>
    <scope>NUCLEOTIDE SEQUENCE [LARGE SCALE GENOMIC DNA]</scope>
    <source>
        <strain evidence="5">DSM 5477 / BU-1</strain>
    </source>
</reference>
<evidence type="ECO:0000313" key="5">
    <source>
        <dbReference type="Proteomes" id="UP000002724"/>
    </source>
</evidence>
<sequence>MDTARILPSGQSQAIRLPKEYRFKGTDVLIKHFGNGVLLLPIDKSWAMLDTALEEFEPGFQLQREEPEEQIREEIPISASTSSNH</sequence>
<dbReference type="InterPro" id="IPR037914">
    <property type="entry name" value="SpoVT-AbrB_sf"/>
</dbReference>
<dbReference type="InterPro" id="IPR047976">
    <property type="entry name" value="Anti_VapB2-like"/>
</dbReference>
<feature type="compositionally biased region" description="Basic and acidic residues" evidence="2">
    <location>
        <begin position="63"/>
        <end position="75"/>
    </location>
</feature>
<dbReference type="InterPro" id="IPR007159">
    <property type="entry name" value="SpoVT-AbrB_dom"/>
</dbReference>
<feature type="region of interest" description="Disordered" evidence="2">
    <location>
        <begin position="63"/>
        <end position="85"/>
    </location>
</feature>